<dbReference type="InterPro" id="IPR032387">
    <property type="entry name" value="ACAS_N"/>
</dbReference>
<keyword evidence="2" id="KW-0436">Ligase</keyword>
<comment type="similarity">
    <text evidence="1">Belongs to the ATP-dependent AMP-binding enzyme family.</text>
</comment>
<feature type="domain" description="Acetyl-coenzyme A synthetase N-terminal" evidence="6">
    <location>
        <begin position="41"/>
        <end position="99"/>
    </location>
</feature>
<evidence type="ECO:0000256" key="1">
    <source>
        <dbReference type="ARBA" id="ARBA00006432"/>
    </source>
</evidence>
<organism evidence="7 8">
    <name type="scientific">Pseudozyma flocculosa</name>
    <dbReference type="NCBI Taxonomy" id="84751"/>
    <lineage>
        <taxon>Eukaryota</taxon>
        <taxon>Fungi</taxon>
        <taxon>Dikarya</taxon>
        <taxon>Basidiomycota</taxon>
        <taxon>Ustilaginomycotina</taxon>
        <taxon>Ustilaginomycetes</taxon>
        <taxon>Ustilaginales</taxon>
        <taxon>Ustilaginaceae</taxon>
        <taxon>Pseudozyma</taxon>
    </lineage>
</organism>
<dbReference type="PROSITE" id="PS00455">
    <property type="entry name" value="AMP_BINDING"/>
    <property type="match status" value="1"/>
</dbReference>
<accession>A0A5C3ERL4</accession>
<dbReference type="Gene3D" id="3.30.300.30">
    <property type="match status" value="1"/>
</dbReference>
<evidence type="ECO:0000259" key="6">
    <source>
        <dbReference type="Pfam" id="PF16177"/>
    </source>
</evidence>
<proteinExistence type="inferred from homology"/>
<dbReference type="Pfam" id="PF16177">
    <property type="entry name" value="ACAS_N"/>
    <property type="match status" value="1"/>
</dbReference>
<dbReference type="GO" id="GO:0005524">
    <property type="term" value="F:ATP binding"/>
    <property type="evidence" value="ECO:0007669"/>
    <property type="project" value="UniProtKB-KW"/>
</dbReference>
<keyword evidence="4" id="KW-0067">ATP-binding</keyword>
<name>A0A5C3ERL4_9BASI</name>
<dbReference type="EMBL" id="OOIP01000001">
    <property type="protein sequence ID" value="SPO34868.1"/>
    <property type="molecule type" value="Genomic_DNA"/>
</dbReference>
<dbReference type="GO" id="GO:0030729">
    <property type="term" value="F:acetoacetate-CoA ligase activity"/>
    <property type="evidence" value="ECO:0007669"/>
    <property type="project" value="InterPro"/>
</dbReference>
<sequence length="732" mass="80937">MAPHAPQPLVWKPDADELAGSSYEKFRKLVNRKHGLSLETYEQVHAFSIDRLEDFWATVWDFVGIRASRKYDRIISDPKALPGDLPDWFEGARFNLAENLLFPQHPGNNTACSRGAPTSWPDVNKTVIYDVPEGGGLRDSPPHLQARKVSWGELRRRVAVMAETLRRKGVKVGDRLAHVSANSVSPIVTGLAANAVGAIYSLIATDSGPDAIFGRLSQIRPKLILTDDAVIYNGKVVNVADRVADVAERLADEGKLDEPSTFEVVIVRNDRLEDRPRWKSSKIKATDLGDFIRSVGLDEATSSPPHRFEQLPAARPIQIFFSSGTTGEPKCIVHSQNVLLSAKKEAMLHYDLKGNDTFLQVTTCGWIMWIYHYVALSAGASVVTYDGSPLYPDALHIVRLTSELKLAGFGASPRYLSELEKHAKSVDVVPRRDLDLSKLRFMTSTGSPLSVNNVKFFYDNFPARAHLSSISGGTDLAAVICGPSPCLPLYGNLIQCKHLGMDLQIWDAVTGENIEKSGEAGELIIASPFPTQPVGFFGPDDQKEALHQKYMDSYYNRFEGKKVWAQGDFISRDTATGGFEIHGRSDGVLNPSGVRFGSAEIYTVVEKFPFVGDSIVVGQRRPGRDEHERVLLFIKMRDPGTHLTPSQQGEIKQAIKVAYSARHVPAFIFEVRDIPLTLNGKKTELAVKAIVCGDTRFKPSSATANPQSLEEYKQYAEIEEVVRRQGLPTSKL</sequence>
<dbReference type="PANTHER" id="PTHR42921:SF1">
    <property type="entry name" value="ACETOACETYL-COA SYNTHETASE"/>
    <property type="match status" value="1"/>
</dbReference>
<dbReference type="InterPro" id="IPR042099">
    <property type="entry name" value="ANL_N_sf"/>
</dbReference>
<evidence type="ECO:0000313" key="8">
    <source>
        <dbReference type="Proteomes" id="UP000323386"/>
    </source>
</evidence>
<dbReference type="Pfam" id="PF00501">
    <property type="entry name" value="AMP-binding"/>
    <property type="match status" value="1"/>
</dbReference>
<keyword evidence="3" id="KW-0547">Nucleotide-binding</keyword>
<dbReference type="InterPro" id="IPR020845">
    <property type="entry name" value="AMP-binding_CS"/>
</dbReference>
<protein>
    <submittedName>
        <fullName evidence="7">Related to Acetoacetyl-CoA synthetase</fullName>
    </submittedName>
</protein>
<evidence type="ECO:0000313" key="7">
    <source>
        <dbReference type="EMBL" id="SPO34868.1"/>
    </source>
</evidence>
<dbReference type="GO" id="GO:0006629">
    <property type="term" value="P:lipid metabolic process"/>
    <property type="evidence" value="ECO:0007669"/>
    <property type="project" value="InterPro"/>
</dbReference>
<dbReference type="InterPro" id="IPR000873">
    <property type="entry name" value="AMP-dep_synth/lig_dom"/>
</dbReference>
<dbReference type="PANTHER" id="PTHR42921">
    <property type="entry name" value="ACETOACETYL-COA SYNTHETASE"/>
    <property type="match status" value="1"/>
</dbReference>
<gene>
    <name evidence="7" type="ORF">PSFLO_00339</name>
</gene>
<dbReference type="Gene3D" id="3.40.50.12780">
    <property type="entry name" value="N-terminal domain of ligase-like"/>
    <property type="match status" value="1"/>
</dbReference>
<evidence type="ECO:0000259" key="5">
    <source>
        <dbReference type="Pfam" id="PF00501"/>
    </source>
</evidence>
<feature type="domain" description="AMP-dependent synthetase/ligase" evidence="5">
    <location>
        <begin position="146"/>
        <end position="529"/>
    </location>
</feature>
<reference evidence="7 8" key="1">
    <citation type="submission" date="2018-03" db="EMBL/GenBank/DDBJ databases">
        <authorList>
            <person name="Guldener U."/>
        </authorList>
    </citation>
    <scope>NUCLEOTIDE SEQUENCE [LARGE SCALE GENOMIC DNA]</scope>
    <source>
        <strain evidence="7 8">DAOM196992</strain>
    </source>
</reference>
<evidence type="ECO:0000256" key="4">
    <source>
        <dbReference type="ARBA" id="ARBA00022840"/>
    </source>
</evidence>
<dbReference type="InterPro" id="IPR045851">
    <property type="entry name" value="AMP-bd_C_sf"/>
</dbReference>
<dbReference type="OrthoDB" id="10253869at2759"/>
<dbReference type="Proteomes" id="UP000323386">
    <property type="component" value="Unassembled WGS sequence"/>
</dbReference>
<dbReference type="AlphaFoldDB" id="A0A5C3ERL4"/>
<evidence type="ECO:0000256" key="2">
    <source>
        <dbReference type="ARBA" id="ARBA00022598"/>
    </source>
</evidence>
<dbReference type="NCBIfam" id="TIGR01217">
    <property type="entry name" value="ac_ac_CoA_syn"/>
    <property type="match status" value="1"/>
</dbReference>
<dbReference type="InterPro" id="IPR005914">
    <property type="entry name" value="Acac_CoA_synth"/>
</dbReference>
<keyword evidence="8" id="KW-1185">Reference proteome</keyword>
<evidence type="ECO:0000256" key="3">
    <source>
        <dbReference type="ARBA" id="ARBA00022741"/>
    </source>
</evidence>
<dbReference type="SUPFAM" id="SSF56801">
    <property type="entry name" value="Acetyl-CoA synthetase-like"/>
    <property type="match status" value="1"/>
</dbReference>